<dbReference type="RefSeq" id="WP_093373984.1">
    <property type="nucleotide sequence ID" value="NZ_FOQA01000021.1"/>
</dbReference>
<dbReference type="AlphaFoldDB" id="A0A1I3I3K0"/>
<feature type="transmembrane region" description="Helical" evidence="1">
    <location>
        <begin position="59"/>
        <end position="79"/>
    </location>
</feature>
<feature type="transmembrane region" description="Helical" evidence="1">
    <location>
        <begin position="21"/>
        <end position="39"/>
    </location>
</feature>
<dbReference type="EMBL" id="FOQA01000021">
    <property type="protein sequence ID" value="SFI42521.1"/>
    <property type="molecule type" value="Genomic_DNA"/>
</dbReference>
<reference evidence="3" key="1">
    <citation type="submission" date="2016-10" db="EMBL/GenBank/DDBJ databases">
        <authorList>
            <person name="Varghese N."/>
            <person name="Submissions S."/>
        </authorList>
    </citation>
    <scope>NUCLEOTIDE SEQUENCE [LARGE SCALE GENOMIC DNA]</scope>
    <source>
        <strain evidence="3">Z-7934</strain>
    </source>
</reference>
<evidence type="ECO:0000313" key="3">
    <source>
        <dbReference type="Proteomes" id="UP000199287"/>
    </source>
</evidence>
<keyword evidence="1" id="KW-0472">Membrane</keyword>
<proteinExistence type="predicted"/>
<organism evidence="2 3">
    <name type="scientific">Tindallia magadiensis</name>
    <dbReference type="NCBI Taxonomy" id="69895"/>
    <lineage>
        <taxon>Bacteria</taxon>
        <taxon>Bacillati</taxon>
        <taxon>Bacillota</taxon>
        <taxon>Clostridia</taxon>
        <taxon>Peptostreptococcales</taxon>
        <taxon>Tindalliaceae</taxon>
        <taxon>Tindallia</taxon>
    </lineage>
</organism>
<sequence>MREVKFSLKDKIDKFTLKHQVVVKNIFRIGLTLFILFIGYKIWGFKRSEISSLASNSEIVVILAALLGATIGGFITYFINIQSLLKSSHIKSSIVNKKVIYEPLLIEYKNIKNELENSKVLYFSYDLNFRTIGSTPFEVWNRIKNDARYYQIPEYIIKEYLILENYICHYLTSQETIKKSAFEEIIRLLKCKGYEITENKTGIFSFINVQELLNRENILENKLLKDRIFGFPELKDGDKESIILEFSHYIQNTRTIDDFYKAKAILLNSLNGCIEITETVIIRITNEYERRNNIF</sequence>
<evidence type="ECO:0000313" key="2">
    <source>
        <dbReference type="EMBL" id="SFI42521.1"/>
    </source>
</evidence>
<name>A0A1I3I3K0_9FIRM</name>
<protein>
    <submittedName>
        <fullName evidence="2">Uncharacterized protein</fullName>
    </submittedName>
</protein>
<dbReference type="Proteomes" id="UP000199287">
    <property type="component" value="Unassembled WGS sequence"/>
</dbReference>
<keyword evidence="1" id="KW-0812">Transmembrane</keyword>
<keyword evidence="3" id="KW-1185">Reference proteome</keyword>
<dbReference type="STRING" id="69895.SAMN05192551_1212"/>
<keyword evidence="1" id="KW-1133">Transmembrane helix</keyword>
<dbReference type="OrthoDB" id="2974798at2"/>
<accession>A0A1I3I3K0</accession>
<evidence type="ECO:0000256" key="1">
    <source>
        <dbReference type="SAM" id="Phobius"/>
    </source>
</evidence>
<gene>
    <name evidence="2" type="ORF">SAMN05192551_1212</name>
</gene>